<dbReference type="EMBL" id="JADOUE010000001">
    <property type="protein sequence ID" value="MBG6121631.1"/>
    <property type="molecule type" value="Genomic_DNA"/>
</dbReference>
<comment type="caution">
    <text evidence="2">The sequence shown here is derived from an EMBL/GenBank/DDBJ whole genome shotgun (WGS) entry which is preliminary data.</text>
</comment>
<keyword evidence="3" id="KW-1185">Reference proteome</keyword>
<evidence type="ECO:0000313" key="2">
    <source>
        <dbReference type="EMBL" id="MBG6121631.1"/>
    </source>
</evidence>
<feature type="transmembrane region" description="Helical" evidence="1">
    <location>
        <begin position="56"/>
        <end position="75"/>
    </location>
</feature>
<dbReference type="Proteomes" id="UP000658613">
    <property type="component" value="Unassembled WGS sequence"/>
</dbReference>
<protein>
    <submittedName>
        <fullName evidence="2">Uncharacterized protein</fullName>
    </submittedName>
</protein>
<dbReference type="AlphaFoldDB" id="A0A931E1I0"/>
<accession>A0A931E1I0</accession>
<keyword evidence="1" id="KW-1133">Transmembrane helix</keyword>
<organism evidence="2 3">
    <name type="scientific">Corynebacterium aquatimens</name>
    <dbReference type="NCBI Taxonomy" id="1190508"/>
    <lineage>
        <taxon>Bacteria</taxon>
        <taxon>Bacillati</taxon>
        <taxon>Actinomycetota</taxon>
        <taxon>Actinomycetes</taxon>
        <taxon>Mycobacteriales</taxon>
        <taxon>Corynebacteriaceae</taxon>
        <taxon>Corynebacterium</taxon>
    </lineage>
</organism>
<gene>
    <name evidence="2" type="ORF">IW254_000600</name>
</gene>
<sequence length="196" mass="22073">MSSVRKVWALARRHPGVRAAQYEWNLYRDLVRWVRGTTLVPDGAHAFPHQPGRLQLVAMFTVVLLVELVVVHLMLPDGALRIVALLLSVWGIVFIWALIASERIRPSYSDDKTLVLRRGRKVFAEIPRDIIASQTQSRNHTSETVVGDNELTLGGPAGTDTLLTLLEPIDAAEDTYPWQKKRTQPVRRVRFYAGGS</sequence>
<proteinExistence type="predicted"/>
<keyword evidence="1" id="KW-0812">Transmembrane</keyword>
<dbReference type="RefSeq" id="WP_196824151.1">
    <property type="nucleotide sequence ID" value="NZ_CP046980.1"/>
</dbReference>
<evidence type="ECO:0000256" key="1">
    <source>
        <dbReference type="SAM" id="Phobius"/>
    </source>
</evidence>
<name>A0A931E1I0_9CORY</name>
<reference evidence="2" key="1">
    <citation type="submission" date="2020-11" db="EMBL/GenBank/DDBJ databases">
        <title>Sequencing the genomes of 1000 actinobacteria strains.</title>
        <authorList>
            <person name="Klenk H.-P."/>
        </authorList>
    </citation>
    <scope>NUCLEOTIDE SEQUENCE</scope>
    <source>
        <strain evidence="2">DSM 45632</strain>
    </source>
</reference>
<keyword evidence="1" id="KW-0472">Membrane</keyword>
<evidence type="ECO:0000313" key="3">
    <source>
        <dbReference type="Proteomes" id="UP000658613"/>
    </source>
</evidence>
<feature type="transmembrane region" description="Helical" evidence="1">
    <location>
        <begin position="81"/>
        <end position="99"/>
    </location>
</feature>